<accession>A0ABQ7ET55</accession>
<name>A0ABQ7ET55_BRACR</name>
<evidence type="ECO:0000313" key="2">
    <source>
        <dbReference type="EMBL" id="KAF3606757.1"/>
    </source>
</evidence>
<comment type="caution">
    <text evidence="2">The sequence shown here is derived from an EMBL/GenBank/DDBJ whole genome shotgun (WGS) entry which is preliminary data.</text>
</comment>
<evidence type="ECO:0000256" key="1">
    <source>
        <dbReference type="SAM" id="Phobius"/>
    </source>
</evidence>
<evidence type="ECO:0000313" key="3">
    <source>
        <dbReference type="Proteomes" id="UP000266723"/>
    </source>
</evidence>
<keyword evidence="1" id="KW-0812">Transmembrane</keyword>
<keyword evidence="1" id="KW-0472">Membrane</keyword>
<dbReference type="EMBL" id="QGKV02000297">
    <property type="protein sequence ID" value="KAF3606757.1"/>
    <property type="molecule type" value="Genomic_DNA"/>
</dbReference>
<keyword evidence="3" id="KW-1185">Reference proteome</keyword>
<dbReference type="Proteomes" id="UP000266723">
    <property type="component" value="Unassembled WGS sequence"/>
</dbReference>
<organism evidence="2 3">
    <name type="scientific">Brassica cretica</name>
    <name type="common">Mustard</name>
    <dbReference type="NCBI Taxonomy" id="69181"/>
    <lineage>
        <taxon>Eukaryota</taxon>
        <taxon>Viridiplantae</taxon>
        <taxon>Streptophyta</taxon>
        <taxon>Embryophyta</taxon>
        <taxon>Tracheophyta</taxon>
        <taxon>Spermatophyta</taxon>
        <taxon>Magnoliopsida</taxon>
        <taxon>eudicotyledons</taxon>
        <taxon>Gunneridae</taxon>
        <taxon>Pentapetalae</taxon>
        <taxon>rosids</taxon>
        <taxon>malvids</taxon>
        <taxon>Brassicales</taxon>
        <taxon>Brassicaceae</taxon>
        <taxon>Brassiceae</taxon>
        <taxon>Brassica</taxon>
    </lineage>
</organism>
<sequence>MECSPYRKFSIFWKGARFHGPNSGFLLAGTWIVPLSGTRGSGSCLEAGGNDTRVFFPNSLPLISRFRHRSRGITCALKSTGVAHYQQAPLRQDPVPLVLLASVQIKPELILNPDIRLIFSSLCVKEIILNFEFRGPRSAEMYDFLGNTSNGFFPYIFLCLLFPISALLAFPYLLLKYFFSSFFAYAFLA</sequence>
<protein>
    <submittedName>
        <fullName evidence="2">Uncharacterized protein</fullName>
    </submittedName>
</protein>
<gene>
    <name evidence="2" type="ORF">DY000_02050133</name>
</gene>
<reference evidence="2 3" key="1">
    <citation type="journal article" date="2020" name="BMC Genomics">
        <title>Intraspecific diversification of the crop wild relative Brassica cretica Lam. using demographic model selection.</title>
        <authorList>
            <person name="Kioukis A."/>
            <person name="Michalopoulou V.A."/>
            <person name="Briers L."/>
            <person name="Pirintsos S."/>
            <person name="Studholme D.J."/>
            <person name="Pavlidis P."/>
            <person name="Sarris P.F."/>
        </authorList>
    </citation>
    <scope>NUCLEOTIDE SEQUENCE [LARGE SCALE GENOMIC DNA]</scope>
    <source>
        <strain evidence="3">cv. PFS-1207/04</strain>
    </source>
</reference>
<feature type="transmembrane region" description="Helical" evidence="1">
    <location>
        <begin position="152"/>
        <end position="175"/>
    </location>
</feature>
<keyword evidence="1" id="KW-1133">Transmembrane helix</keyword>
<proteinExistence type="predicted"/>